<protein>
    <submittedName>
        <fullName evidence="1">Uncharacterized protein</fullName>
    </submittedName>
</protein>
<dbReference type="AlphaFoldDB" id="Q5DVD8"/>
<keyword evidence="1" id="KW-0614">Plasmid</keyword>
<accession>Q5DVD8</accession>
<organism evidence="1">
    <name type="scientific">Sulfolobus neozealandicus</name>
    <dbReference type="NCBI Taxonomy" id="299422"/>
    <lineage>
        <taxon>Archaea</taxon>
        <taxon>Thermoproteota</taxon>
        <taxon>Thermoprotei</taxon>
        <taxon>Sulfolobales</taxon>
        <taxon>Sulfolobaceae</taxon>
        <taxon>Sulfolobus</taxon>
    </lineage>
</organism>
<dbReference type="EMBL" id="AJ852506">
    <property type="protein sequence ID" value="CAH65794.1"/>
    <property type="molecule type" value="Genomic_DNA"/>
</dbReference>
<proteinExistence type="predicted"/>
<name>Q5DVD8_9CREN</name>
<evidence type="ECO:0000313" key="1">
    <source>
        <dbReference type="EMBL" id="CAH65794.1"/>
    </source>
</evidence>
<sequence>MTLEEEKQEKMTPRQRVLSLISRLDAYYQRLEERKRRIMINLLIVKDEDEAGEQIRNFSEIKKSITILKFSINGLALALRKIEEGEMAIALRIIDSVRENLKTILPEFAFELENIKKEMMREDEIEKTLETILLELDEENEASD</sequence>
<geneLocation type="plasmid" evidence="1">
    <name>pTIK4</name>
</geneLocation>
<reference evidence="1" key="1">
    <citation type="journal article" date="2005" name="Archaea">
        <title>Novel RepA-MCM proteins encoded in plasmids pTAU4, pORA1 and pTIK4 from Sulfolobus neozealandicus.</title>
        <authorList>
            <person name="Greve B."/>
            <person name="Jensen S."/>
            <person name="Phan H."/>
            <person name="Brugger K."/>
            <person name="Zillig W."/>
            <person name="She Q."/>
            <person name="Garrett R."/>
        </authorList>
    </citation>
    <scope>NUCLEOTIDE SEQUENCE</scope>
    <source>
        <strain evidence="1">4/2</strain>
        <plasmid evidence="1">pTIK4</plasmid>
    </source>
</reference>